<evidence type="ECO:0000313" key="13">
    <source>
        <dbReference type="Proteomes" id="UP000441711"/>
    </source>
</evidence>
<dbReference type="Pfam" id="PF01943">
    <property type="entry name" value="Polysacc_synt"/>
    <property type="match status" value="1"/>
</dbReference>
<evidence type="ECO:0000256" key="6">
    <source>
        <dbReference type="SAM" id="Phobius"/>
    </source>
</evidence>
<dbReference type="PANTHER" id="PTHR30250:SF11">
    <property type="entry name" value="O-ANTIGEN TRANSPORTER-RELATED"/>
    <property type="match status" value="1"/>
</dbReference>
<evidence type="ECO:0000256" key="2">
    <source>
        <dbReference type="ARBA" id="ARBA00022475"/>
    </source>
</evidence>
<evidence type="ECO:0000313" key="12">
    <source>
        <dbReference type="Proteomes" id="UP000438773"/>
    </source>
</evidence>
<evidence type="ECO:0000313" key="11">
    <source>
        <dbReference type="Proteomes" id="UP000283684"/>
    </source>
</evidence>
<accession>A0A413NQJ5</accession>
<evidence type="ECO:0000313" key="10">
    <source>
        <dbReference type="EMBL" id="RGZ50824.1"/>
    </source>
</evidence>
<name>A0A413NQJ5_BACUN</name>
<feature type="transmembrane region" description="Helical" evidence="6">
    <location>
        <begin position="334"/>
        <end position="354"/>
    </location>
</feature>
<dbReference type="Proteomes" id="UP000438773">
    <property type="component" value="Unassembled WGS sequence"/>
</dbReference>
<comment type="caution">
    <text evidence="10">The sequence shown here is derived from an EMBL/GenBank/DDBJ whole genome shotgun (WGS) entry which is preliminary data.</text>
</comment>
<feature type="transmembrane region" description="Helical" evidence="6">
    <location>
        <begin position="298"/>
        <end position="322"/>
    </location>
</feature>
<dbReference type="Proteomes" id="UP000442334">
    <property type="component" value="Unassembled WGS sequence"/>
</dbReference>
<keyword evidence="5 6" id="KW-0472">Membrane</keyword>
<dbReference type="RefSeq" id="WP_117958646.1">
    <property type="nucleotide sequence ID" value="NZ_CAXSUA010000006.1"/>
</dbReference>
<comment type="subcellular location">
    <subcellularLocation>
        <location evidence="1">Cell membrane</location>
        <topology evidence="1">Multi-pass membrane protein</topology>
    </subcellularLocation>
</comment>
<feature type="transmembrane region" description="Helical" evidence="6">
    <location>
        <begin position="52"/>
        <end position="77"/>
    </location>
</feature>
<evidence type="ECO:0000313" key="14">
    <source>
        <dbReference type="Proteomes" id="UP000442334"/>
    </source>
</evidence>
<feature type="transmembrane region" description="Helical" evidence="6">
    <location>
        <begin position="98"/>
        <end position="123"/>
    </location>
</feature>
<reference evidence="10 11" key="1">
    <citation type="submission" date="2018-08" db="EMBL/GenBank/DDBJ databases">
        <title>A genome reference for cultivated species of the human gut microbiota.</title>
        <authorList>
            <person name="Zou Y."/>
            <person name="Xue W."/>
            <person name="Luo G."/>
        </authorList>
    </citation>
    <scope>NUCLEOTIDE SEQUENCE [LARGE SCALE GENOMIC DNA]</scope>
    <source>
        <strain evidence="10 11">AM50-4</strain>
    </source>
</reference>
<keyword evidence="3 6" id="KW-0812">Transmembrane</keyword>
<feature type="transmembrane region" description="Helical" evidence="6">
    <location>
        <begin position="159"/>
        <end position="176"/>
    </location>
</feature>
<feature type="transmembrane region" description="Helical" evidence="6">
    <location>
        <begin position="231"/>
        <end position="257"/>
    </location>
</feature>
<evidence type="ECO:0000313" key="9">
    <source>
        <dbReference type="EMBL" id="KAB4185460.1"/>
    </source>
</evidence>
<keyword evidence="2" id="KW-1003">Cell membrane</keyword>
<dbReference type="AlphaFoldDB" id="A0A413NQJ5"/>
<evidence type="ECO:0000313" key="7">
    <source>
        <dbReference type="EMBL" id="KAB4109122.1"/>
    </source>
</evidence>
<dbReference type="GO" id="GO:0005886">
    <property type="term" value="C:plasma membrane"/>
    <property type="evidence" value="ECO:0007669"/>
    <property type="project" value="UniProtKB-SubCell"/>
</dbReference>
<feature type="transmembrane region" description="Helical" evidence="6">
    <location>
        <begin position="188"/>
        <end position="210"/>
    </location>
</feature>
<dbReference type="EMBL" id="WCUA01000009">
    <property type="protein sequence ID" value="KAB4185460.1"/>
    <property type="molecule type" value="Genomic_DNA"/>
</dbReference>
<dbReference type="InterPro" id="IPR050833">
    <property type="entry name" value="Poly_Biosynth_Transport"/>
</dbReference>
<evidence type="ECO:0000256" key="1">
    <source>
        <dbReference type="ARBA" id="ARBA00004651"/>
    </source>
</evidence>
<dbReference type="EMBL" id="WCUP01000007">
    <property type="protein sequence ID" value="KAB4109122.1"/>
    <property type="molecule type" value="Genomic_DNA"/>
</dbReference>
<organism evidence="10 11">
    <name type="scientific">Bacteroides uniformis</name>
    <dbReference type="NCBI Taxonomy" id="820"/>
    <lineage>
        <taxon>Bacteria</taxon>
        <taxon>Pseudomonadati</taxon>
        <taxon>Bacteroidota</taxon>
        <taxon>Bacteroidia</taxon>
        <taxon>Bacteroidales</taxon>
        <taxon>Bacteroidaceae</taxon>
        <taxon>Bacteroides</taxon>
    </lineage>
</organism>
<feature type="transmembrane region" description="Helical" evidence="6">
    <location>
        <begin position="390"/>
        <end position="409"/>
    </location>
</feature>
<protein>
    <submittedName>
        <fullName evidence="7 10">Flippase</fullName>
    </submittedName>
</protein>
<evidence type="ECO:0000256" key="4">
    <source>
        <dbReference type="ARBA" id="ARBA00022989"/>
    </source>
</evidence>
<evidence type="ECO:0000256" key="3">
    <source>
        <dbReference type="ARBA" id="ARBA00022692"/>
    </source>
</evidence>
<dbReference type="EMBL" id="WCUQ01000005">
    <property type="protein sequence ID" value="KAB4124917.1"/>
    <property type="molecule type" value="Genomic_DNA"/>
</dbReference>
<feature type="transmembrane region" description="Helical" evidence="6">
    <location>
        <begin position="366"/>
        <end position="384"/>
    </location>
</feature>
<dbReference type="Proteomes" id="UP000283684">
    <property type="component" value="Unassembled WGS sequence"/>
</dbReference>
<dbReference type="InterPro" id="IPR002797">
    <property type="entry name" value="Polysacc_synth"/>
</dbReference>
<evidence type="ECO:0000313" key="8">
    <source>
        <dbReference type="EMBL" id="KAB4124917.1"/>
    </source>
</evidence>
<dbReference type="PANTHER" id="PTHR30250">
    <property type="entry name" value="PST FAMILY PREDICTED COLANIC ACID TRANSPORTER"/>
    <property type="match status" value="1"/>
</dbReference>
<feature type="transmembrane region" description="Helical" evidence="6">
    <location>
        <begin position="20"/>
        <end position="40"/>
    </location>
</feature>
<reference evidence="12 13" key="2">
    <citation type="journal article" date="2019" name="Nat. Med.">
        <title>A library of human gut bacterial isolates paired with longitudinal multiomics data enables mechanistic microbiome research.</title>
        <authorList>
            <person name="Poyet M."/>
            <person name="Groussin M."/>
            <person name="Gibbons S.M."/>
            <person name="Avila-Pacheco J."/>
            <person name="Jiang X."/>
            <person name="Kearney S.M."/>
            <person name="Perrotta A.R."/>
            <person name="Berdy B."/>
            <person name="Zhao S."/>
            <person name="Lieberman T.D."/>
            <person name="Swanson P.K."/>
            <person name="Smith M."/>
            <person name="Roesemann S."/>
            <person name="Alexander J.E."/>
            <person name="Rich S.A."/>
            <person name="Livny J."/>
            <person name="Vlamakis H."/>
            <person name="Clish C."/>
            <person name="Bullock K."/>
            <person name="Deik A."/>
            <person name="Scott J."/>
            <person name="Pierce K.A."/>
            <person name="Xavier R.J."/>
            <person name="Alm E.J."/>
        </authorList>
    </citation>
    <scope>NUCLEOTIDE SEQUENCE [LARGE SCALE GENOMIC DNA]</scope>
    <source>
        <strain evidence="9 14">BIOML-A21</strain>
        <strain evidence="7 13">BIOML-A36</strain>
        <strain evidence="8 12">BIOML-A37</strain>
    </source>
</reference>
<dbReference type="EMBL" id="QSEE01000002">
    <property type="protein sequence ID" value="RGZ50824.1"/>
    <property type="molecule type" value="Genomic_DNA"/>
</dbReference>
<proteinExistence type="predicted"/>
<keyword evidence="4 6" id="KW-1133">Transmembrane helix</keyword>
<dbReference type="Proteomes" id="UP000441711">
    <property type="component" value="Unassembled WGS sequence"/>
</dbReference>
<gene>
    <name evidence="10" type="ORF">DW988_02970</name>
    <name evidence="9" type="ORF">GAQ34_10440</name>
    <name evidence="7" type="ORF">GAQ70_11295</name>
    <name evidence="8" type="ORF">GAQ75_10055</name>
</gene>
<evidence type="ECO:0000256" key="5">
    <source>
        <dbReference type="ARBA" id="ARBA00023136"/>
    </source>
</evidence>
<sequence>MKNKLFNQYKNNKDVRILTANFASLTFLQVFGYVFPLLTYPYLARVIGSEGFGYIALASSIICYFQTVVDFGFNFTATRDIAKNQQNLVKVSQIFSNVLWCRLFLLLCSFLLFVVMICIIPILRDLWQILLFSFLLIPGHILCPEWFFQAMEKMKYITMLNFVSKTFFTLLIFVFVKEKSDYVYQPLLLSLGYIASGILAMYIILCKWGIKIHQPSWISIKKTLKESFDVFLNQIFPTLYNAFSVLLLGVFCGPVANGLFDAGTKLVDISQQFLKIISRTFFPFLSRKIDKHTLFSKIYMLFTLIVTLGLIFFAPFLIPVFFSEEFSESIKVLRLMAISGVFLTMSNIYGTNYLIIIGRERSLRNLTMYASLLGFVIAIPLIYYGGYMGAVAIIVFVRMLLGVGSYLLAYNCKKNICKKNLL</sequence>